<feature type="signal peptide" evidence="7">
    <location>
        <begin position="1"/>
        <end position="24"/>
    </location>
</feature>
<dbReference type="PANTHER" id="PTHR43033">
    <property type="entry name" value="TRNA(ILE)-LYSIDINE SYNTHASE-RELATED"/>
    <property type="match status" value="1"/>
</dbReference>
<evidence type="ECO:0000256" key="3">
    <source>
        <dbReference type="ARBA" id="ARBA00022694"/>
    </source>
</evidence>
<reference evidence="9" key="1">
    <citation type="journal article" date="2014" name="Nucleic Acids Res.">
        <title>The evolutionary dynamics of variant antigen genes in Babesia reveal a history of genomic innovation underlying host-parasite interaction.</title>
        <authorList>
            <person name="Jackson A.P."/>
            <person name="Otto T.D."/>
            <person name="Darby A."/>
            <person name="Ramaprasad A."/>
            <person name="Xia D."/>
            <person name="Echaide I.E."/>
            <person name="Farber M."/>
            <person name="Gahlot S."/>
            <person name="Gamble J."/>
            <person name="Gupta D."/>
            <person name="Gupta Y."/>
            <person name="Jackson L."/>
            <person name="Malandrin L."/>
            <person name="Malas T.B."/>
            <person name="Moussa E."/>
            <person name="Nair M."/>
            <person name="Reid A.J."/>
            <person name="Sanders M."/>
            <person name="Sharma J."/>
            <person name="Tracey A."/>
            <person name="Quail M.A."/>
            <person name="Weir W."/>
            <person name="Wastling J.M."/>
            <person name="Hall N."/>
            <person name="Willadsen P."/>
            <person name="Lingelbach K."/>
            <person name="Shiels B."/>
            <person name="Tait A."/>
            <person name="Berriman M."/>
            <person name="Allred D.R."/>
            <person name="Pain A."/>
        </authorList>
    </citation>
    <scope>NUCLEOTIDE SEQUENCE</scope>
    <source>
        <strain evidence="9">1802A</strain>
    </source>
</reference>
<dbReference type="InterPro" id="IPR012795">
    <property type="entry name" value="tRNA_Ile_lys_synt_N"/>
</dbReference>
<keyword evidence="3" id="KW-0819">tRNA processing</keyword>
<keyword evidence="2" id="KW-0436">Ligase</keyword>
<protein>
    <recommendedName>
        <fullName evidence="1">tRNA(Ile)-lysidine synthetase</fullName>
        <ecNumber evidence="1">6.3.4.19</ecNumber>
    </recommendedName>
</protein>
<evidence type="ECO:0000256" key="5">
    <source>
        <dbReference type="ARBA" id="ARBA00022840"/>
    </source>
</evidence>
<dbReference type="AlphaFoldDB" id="A0AAD9GKJ2"/>
<dbReference type="CDD" id="cd01992">
    <property type="entry name" value="TilS_N"/>
    <property type="match status" value="1"/>
</dbReference>
<name>A0AAD9GKJ2_BABDI</name>
<dbReference type="InterPro" id="IPR012094">
    <property type="entry name" value="tRNA_Ile_lys_synt"/>
</dbReference>
<dbReference type="InterPro" id="IPR014729">
    <property type="entry name" value="Rossmann-like_a/b/a_fold"/>
</dbReference>
<sequence length="722" mass="81393">MRQWSCCLVVAICVLVTSIPVAHSFRLRRPTLGYRQVASEGALLRSYGSATASAVSDNSTEYLVIQPPVKVVWDVISEYLVPLCHSWDAKKSPSAVPLLLSCSGGMDSMAMLHALGTIKSHVGAFVKFSSWRRIFGTSCDVDNELVYITVKTLLDNVHVVYFDHKTRDDTDKDVEVVRAGCDRYGFNMLLQDAGCDVVGLASNHIPGNFQKVARDWRRAEYKRLIRELDRVRADISIGDSYAAVTNNAKIFNRQVLLQDGDPLIDRDFDSQHFHKGLKGLVFLAHHADDNVETFMFKLLRGVHVSNLTGIEHISYLDEDRDIVLARPFVRVLKDDLCSFLQKVDGEYHEDSSNSSQKYLRNRIRQLVIPELVKVMTTDNRRDVALKCLDKRFRTLSAQSHELHNSIDFETSMFNRYISKKYGLSSSTESPPPGVPTAGPPGQAPYSQLAAIYGAFYQSMYDLRYGSRAGDKAHNYVRTLQFLHGIGFNIREILFLKEWLLVASDLTRKDILYKFCLRALGGNATLDHNILERLSTSWKKEPISDVLKTYYLRSDTAICHQGSLVKVRRPTTSPSAGAMAYDDGKCSFRVFDNFHASVECCTIDSGSEGFYLKLAVPCEGIFEKPVAFDIRQLREDDVVPSDSLWNRKACSVLSKMRLPQILIDEIPVIALADSNHVVCFYGLNISPPYYQPSPQHCSLSCGKHAVPSNQYREYRLRIVGKSF</sequence>
<evidence type="ECO:0000256" key="6">
    <source>
        <dbReference type="ARBA" id="ARBA00048539"/>
    </source>
</evidence>
<evidence type="ECO:0000259" key="8">
    <source>
        <dbReference type="Pfam" id="PF01171"/>
    </source>
</evidence>
<evidence type="ECO:0000313" key="10">
    <source>
        <dbReference type="Proteomes" id="UP001195914"/>
    </source>
</evidence>
<evidence type="ECO:0000256" key="4">
    <source>
        <dbReference type="ARBA" id="ARBA00022741"/>
    </source>
</evidence>
<dbReference type="HAMAP" id="MF_01161">
    <property type="entry name" value="tRNA_Ile_lys_synt"/>
    <property type="match status" value="1"/>
</dbReference>
<dbReference type="SUPFAM" id="SSF52402">
    <property type="entry name" value="Adenine nucleotide alpha hydrolases-like"/>
    <property type="match status" value="1"/>
</dbReference>
<dbReference type="Pfam" id="PF01171">
    <property type="entry name" value="ATP_bind_3"/>
    <property type="match status" value="1"/>
</dbReference>
<dbReference type="PANTHER" id="PTHR43033:SF1">
    <property type="entry name" value="TRNA(ILE)-LYSIDINE SYNTHASE-RELATED"/>
    <property type="match status" value="1"/>
</dbReference>
<dbReference type="GO" id="GO:0032267">
    <property type="term" value="F:tRNA(Ile)-lysidine synthase activity"/>
    <property type="evidence" value="ECO:0007669"/>
    <property type="project" value="UniProtKB-EC"/>
</dbReference>
<accession>A0AAD9GKJ2</accession>
<gene>
    <name evidence="9" type="ORF">X943_002972</name>
</gene>
<dbReference type="GO" id="GO:0005524">
    <property type="term" value="F:ATP binding"/>
    <property type="evidence" value="ECO:0007669"/>
    <property type="project" value="UniProtKB-KW"/>
</dbReference>
<evidence type="ECO:0000256" key="7">
    <source>
        <dbReference type="SAM" id="SignalP"/>
    </source>
</evidence>
<keyword evidence="5" id="KW-0067">ATP-binding</keyword>
<dbReference type="EMBL" id="JAHBMH010000007">
    <property type="protein sequence ID" value="KAK1939751.1"/>
    <property type="molecule type" value="Genomic_DNA"/>
</dbReference>
<evidence type="ECO:0000256" key="1">
    <source>
        <dbReference type="ARBA" id="ARBA00013267"/>
    </source>
</evidence>
<evidence type="ECO:0000313" key="9">
    <source>
        <dbReference type="EMBL" id="KAK1939751.1"/>
    </source>
</evidence>
<feature type="domain" description="tRNA(Ile)-lysidine/2-thiocytidine synthase N-terminal" evidence="8">
    <location>
        <begin position="280"/>
        <end position="365"/>
    </location>
</feature>
<feature type="chain" id="PRO_5042293431" description="tRNA(Ile)-lysidine synthetase" evidence="7">
    <location>
        <begin position="25"/>
        <end position="722"/>
    </location>
</feature>
<dbReference type="InterPro" id="IPR011063">
    <property type="entry name" value="TilS/TtcA_N"/>
</dbReference>
<dbReference type="Gene3D" id="3.40.50.620">
    <property type="entry name" value="HUPs"/>
    <property type="match status" value="1"/>
</dbReference>
<comment type="caution">
    <text evidence="9">The sequence shown here is derived from an EMBL/GenBank/DDBJ whole genome shotgun (WGS) entry which is preliminary data.</text>
</comment>
<organism evidence="9 10">
    <name type="scientific">Babesia divergens</name>
    <dbReference type="NCBI Taxonomy" id="32595"/>
    <lineage>
        <taxon>Eukaryota</taxon>
        <taxon>Sar</taxon>
        <taxon>Alveolata</taxon>
        <taxon>Apicomplexa</taxon>
        <taxon>Aconoidasida</taxon>
        <taxon>Piroplasmida</taxon>
        <taxon>Babesiidae</taxon>
        <taxon>Babesia</taxon>
    </lineage>
</organism>
<proteinExistence type="inferred from homology"/>
<keyword evidence="4" id="KW-0547">Nucleotide-binding</keyword>
<reference evidence="9" key="2">
    <citation type="submission" date="2021-05" db="EMBL/GenBank/DDBJ databases">
        <authorList>
            <person name="Pain A."/>
        </authorList>
    </citation>
    <scope>NUCLEOTIDE SEQUENCE</scope>
    <source>
        <strain evidence="9">1802A</strain>
    </source>
</reference>
<keyword evidence="7" id="KW-0732">Signal</keyword>
<comment type="catalytic activity">
    <reaction evidence="6">
        <text>cytidine(34) in tRNA(Ile2) + L-lysine + ATP = lysidine(34) in tRNA(Ile2) + AMP + diphosphate + H(+)</text>
        <dbReference type="Rhea" id="RHEA:43744"/>
        <dbReference type="Rhea" id="RHEA-COMP:10625"/>
        <dbReference type="Rhea" id="RHEA-COMP:10670"/>
        <dbReference type="ChEBI" id="CHEBI:15378"/>
        <dbReference type="ChEBI" id="CHEBI:30616"/>
        <dbReference type="ChEBI" id="CHEBI:32551"/>
        <dbReference type="ChEBI" id="CHEBI:33019"/>
        <dbReference type="ChEBI" id="CHEBI:82748"/>
        <dbReference type="ChEBI" id="CHEBI:83665"/>
        <dbReference type="ChEBI" id="CHEBI:456215"/>
        <dbReference type="EC" id="6.3.4.19"/>
    </reaction>
</comment>
<dbReference type="Proteomes" id="UP001195914">
    <property type="component" value="Unassembled WGS sequence"/>
</dbReference>
<dbReference type="GO" id="GO:0008033">
    <property type="term" value="P:tRNA processing"/>
    <property type="evidence" value="ECO:0007669"/>
    <property type="project" value="UniProtKB-KW"/>
</dbReference>
<keyword evidence="10" id="KW-1185">Reference proteome</keyword>
<evidence type="ECO:0000256" key="2">
    <source>
        <dbReference type="ARBA" id="ARBA00022598"/>
    </source>
</evidence>
<dbReference type="EC" id="6.3.4.19" evidence="1"/>